<name>A0A4Z1PFG1_9PEZI</name>
<dbReference type="AlphaFoldDB" id="A0A4Z1PFG1"/>
<organism evidence="1 2">
    <name type="scientific">Venturia nashicola</name>
    <dbReference type="NCBI Taxonomy" id="86259"/>
    <lineage>
        <taxon>Eukaryota</taxon>
        <taxon>Fungi</taxon>
        <taxon>Dikarya</taxon>
        <taxon>Ascomycota</taxon>
        <taxon>Pezizomycotina</taxon>
        <taxon>Dothideomycetes</taxon>
        <taxon>Pleosporomycetidae</taxon>
        <taxon>Venturiales</taxon>
        <taxon>Venturiaceae</taxon>
        <taxon>Venturia</taxon>
    </lineage>
</organism>
<protein>
    <submittedName>
        <fullName evidence="1">Putative oxoglutarate iron-dependent oxygenase protein</fullName>
    </submittedName>
</protein>
<reference evidence="1 2" key="1">
    <citation type="submission" date="2019-04" db="EMBL/GenBank/DDBJ databases">
        <title>High contiguity whole genome sequence and gene annotation resource for two Venturia nashicola isolates.</title>
        <authorList>
            <person name="Prokchorchik M."/>
            <person name="Won K."/>
            <person name="Lee Y."/>
            <person name="Choi E.D."/>
            <person name="Segonzac C."/>
            <person name="Sohn K.H."/>
        </authorList>
    </citation>
    <scope>NUCLEOTIDE SEQUENCE [LARGE SCALE GENOMIC DNA]</scope>
    <source>
        <strain evidence="1 2">PRI2</strain>
    </source>
</reference>
<dbReference type="Proteomes" id="UP000298493">
    <property type="component" value="Unassembled WGS sequence"/>
</dbReference>
<evidence type="ECO:0000313" key="1">
    <source>
        <dbReference type="EMBL" id="TID24066.1"/>
    </source>
</evidence>
<comment type="caution">
    <text evidence="1">The sequence shown here is derived from an EMBL/GenBank/DDBJ whole genome shotgun (WGS) entry which is preliminary data.</text>
</comment>
<gene>
    <name evidence="1" type="ORF">E6O75_ATG02431</name>
</gene>
<accession>A0A4Z1PFG1</accession>
<keyword evidence="2" id="KW-1185">Reference proteome</keyword>
<dbReference type="OrthoDB" id="4158189at2759"/>
<sequence>MCNGDSSRVAQGGAIAVLSPSHRQIECPRSGTLAGRLYFQQGIGASNRTAIRFEGIDNSHPEVLRGCQITIHDHGNLLRPVDHRDEGIRFAFQPTSSGERSTAHMEYEKELVLSVGGDGIIGRRISVFKDDPTRILLAEGVVGWN</sequence>
<dbReference type="EMBL" id="SNSC02000005">
    <property type="protein sequence ID" value="TID24066.1"/>
    <property type="molecule type" value="Genomic_DNA"/>
</dbReference>
<proteinExistence type="predicted"/>
<evidence type="ECO:0000313" key="2">
    <source>
        <dbReference type="Proteomes" id="UP000298493"/>
    </source>
</evidence>